<evidence type="ECO:0000256" key="4">
    <source>
        <dbReference type="ARBA" id="ARBA00022764"/>
    </source>
</evidence>
<gene>
    <name evidence="6" type="ORF">CHR90_03535</name>
</gene>
<accession>A0A255XUR1</accession>
<dbReference type="GO" id="GO:0019808">
    <property type="term" value="F:polyamine binding"/>
    <property type="evidence" value="ECO:0007669"/>
    <property type="project" value="InterPro"/>
</dbReference>
<keyword evidence="4" id="KW-0574">Periplasm</keyword>
<dbReference type="InterPro" id="IPR001188">
    <property type="entry name" value="Sperm_putr-bd"/>
</dbReference>
<feature type="signal peptide" evidence="5">
    <location>
        <begin position="1"/>
        <end position="25"/>
    </location>
</feature>
<keyword evidence="2" id="KW-0813">Transport</keyword>
<keyword evidence="7" id="KW-1185">Reference proteome</keyword>
<evidence type="ECO:0000313" key="6">
    <source>
        <dbReference type="EMBL" id="OYQ20739.1"/>
    </source>
</evidence>
<dbReference type="PRINTS" id="PR00909">
    <property type="entry name" value="SPERMDNBNDNG"/>
</dbReference>
<dbReference type="RefSeq" id="WP_094407606.1">
    <property type="nucleotide sequence ID" value="NZ_BMJZ01000001.1"/>
</dbReference>
<dbReference type="OrthoDB" id="6776301at2"/>
<reference evidence="6 7" key="1">
    <citation type="submission" date="2017-07" db="EMBL/GenBank/DDBJ databases">
        <title>Elstera cyanobacteriorum sp. nov., a novel bacterium isolated from cyanobacterial aggregates in a eutrophic lake.</title>
        <authorList>
            <person name="Cai H."/>
        </authorList>
    </citation>
    <scope>NUCLEOTIDE SEQUENCE [LARGE SCALE GENOMIC DNA]</scope>
    <source>
        <strain evidence="6 7">TH019</strain>
    </source>
</reference>
<comment type="caution">
    <text evidence="6">The sequence shown here is derived from an EMBL/GenBank/DDBJ whole genome shotgun (WGS) entry which is preliminary data.</text>
</comment>
<name>A0A255XUR1_9PROT</name>
<sequence length="355" mass="38118">MTLRRLLSSVFAASALAFVAIPAEAQTLRLLTWGDYAPEALIKKFKDETGITVQVTLSNNEDMISKLRATGGAGFDLAQPSQDRITGPQTEFGFYKPLDLTKIDTSQFIPDLLEASKKNTTLDGKVYGVAHLWGTAGLVVNKAKAPDVKGWGDLCTDAYKGRVSMRLKRIALLGMAYANGDDPFAAYSDKAKYGAIIEKAGAKLAACKPNVKAYWTGSDALNNMLRSGEVVAAEGWDSSAFKLNGENPDIVFVAPTTGALGWIDTFALPAKGQADDAAYKWINFVMRPDNAAAIVDASGSFSASKGSDEKVSEKMKKPFQAFFPPAVIANIKWFPAIPAGLEEMEGKILDKIAAQ</sequence>
<protein>
    <submittedName>
        <fullName evidence="6">Spermidine/putrescine ABC transporter substrate-binding protein</fullName>
    </submittedName>
</protein>
<comment type="subcellular location">
    <subcellularLocation>
        <location evidence="1">Periplasm</location>
    </subcellularLocation>
</comment>
<dbReference type="Gene3D" id="3.40.190.10">
    <property type="entry name" value="Periplasmic binding protein-like II"/>
    <property type="match status" value="2"/>
</dbReference>
<keyword evidence="3 5" id="KW-0732">Signal</keyword>
<evidence type="ECO:0000256" key="3">
    <source>
        <dbReference type="ARBA" id="ARBA00022729"/>
    </source>
</evidence>
<evidence type="ECO:0000256" key="2">
    <source>
        <dbReference type="ARBA" id="ARBA00022448"/>
    </source>
</evidence>
<dbReference type="InterPro" id="IPR006059">
    <property type="entry name" value="SBP"/>
</dbReference>
<dbReference type="PANTHER" id="PTHR30222">
    <property type="entry name" value="SPERMIDINE/PUTRESCINE-BINDING PERIPLASMIC PROTEIN"/>
    <property type="match status" value="1"/>
</dbReference>
<dbReference type="PANTHER" id="PTHR30222:SF17">
    <property type="entry name" value="SPERMIDINE_PUTRESCINE-BINDING PERIPLASMIC PROTEIN"/>
    <property type="match status" value="1"/>
</dbReference>
<dbReference type="Pfam" id="PF13416">
    <property type="entry name" value="SBP_bac_8"/>
    <property type="match status" value="1"/>
</dbReference>
<dbReference type="EMBL" id="NOXS01000026">
    <property type="protein sequence ID" value="OYQ20739.1"/>
    <property type="molecule type" value="Genomic_DNA"/>
</dbReference>
<dbReference type="AlphaFoldDB" id="A0A255XUR1"/>
<evidence type="ECO:0000256" key="1">
    <source>
        <dbReference type="ARBA" id="ARBA00004418"/>
    </source>
</evidence>
<evidence type="ECO:0000256" key="5">
    <source>
        <dbReference type="SAM" id="SignalP"/>
    </source>
</evidence>
<organism evidence="6 7">
    <name type="scientific">Elstera cyanobacteriorum</name>
    <dbReference type="NCBI Taxonomy" id="2022747"/>
    <lineage>
        <taxon>Bacteria</taxon>
        <taxon>Pseudomonadati</taxon>
        <taxon>Pseudomonadota</taxon>
        <taxon>Alphaproteobacteria</taxon>
        <taxon>Rhodospirillales</taxon>
        <taxon>Rhodospirillaceae</taxon>
        <taxon>Elstera</taxon>
    </lineage>
</organism>
<feature type="chain" id="PRO_5012807127" evidence="5">
    <location>
        <begin position="26"/>
        <end position="355"/>
    </location>
</feature>
<evidence type="ECO:0000313" key="7">
    <source>
        <dbReference type="Proteomes" id="UP000216361"/>
    </source>
</evidence>
<dbReference type="GO" id="GO:0042597">
    <property type="term" value="C:periplasmic space"/>
    <property type="evidence" value="ECO:0007669"/>
    <property type="project" value="UniProtKB-SubCell"/>
</dbReference>
<dbReference type="GO" id="GO:0015846">
    <property type="term" value="P:polyamine transport"/>
    <property type="evidence" value="ECO:0007669"/>
    <property type="project" value="InterPro"/>
</dbReference>
<proteinExistence type="predicted"/>
<dbReference type="Proteomes" id="UP000216361">
    <property type="component" value="Unassembled WGS sequence"/>
</dbReference>
<dbReference type="SUPFAM" id="SSF53850">
    <property type="entry name" value="Periplasmic binding protein-like II"/>
    <property type="match status" value="1"/>
</dbReference>